<evidence type="ECO:0000313" key="10">
    <source>
        <dbReference type="EMBL" id="PIS17257.1"/>
    </source>
</evidence>
<dbReference type="NCBIfam" id="TIGR00089">
    <property type="entry name" value="MiaB/RimO family radical SAM methylthiotransferase"/>
    <property type="match status" value="1"/>
</dbReference>
<dbReference type="InterPro" id="IPR005839">
    <property type="entry name" value="Methylthiotransferase"/>
</dbReference>
<organism evidence="10 11">
    <name type="scientific">Candidatus Nealsonbacteria bacterium CG09_land_8_20_14_0_10_42_14</name>
    <dbReference type="NCBI Taxonomy" id="1974707"/>
    <lineage>
        <taxon>Bacteria</taxon>
        <taxon>Candidatus Nealsoniibacteriota</taxon>
    </lineage>
</organism>
<dbReference type="Gene3D" id="3.40.50.12160">
    <property type="entry name" value="Methylthiotransferase, N-terminal domain"/>
    <property type="match status" value="1"/>
</dbReference>
<name>A0A2H0WXB3_9BACT</name>
<keyword evidence="3 10" id="KW-0808">Transferase</keyword>
<evidence type="ECO:0000256" key="7">
    <source>
        <dbReference type="ARBA" id="ARBA00023014"/>
    </source>
</evidence>
<dbReference type="SMART" id="SM00729">
    <property type="entry name" value="Elp3"/>
    <property type="match status" value="1"/>
</dbReference>
<evidence type="ECO:0000259" key="9">
    <source>
        <dbReference type="PROSITE" id="PS51918"/>
    </source>
</evidence>
<dbReference type="InterPro" id="IPR007197">
    <property type="entry name" value="rSAM"/>
</dbReference>
<dbReference type="SFLD" id="SFLDG01082">
    <property type="entry name" value="B12-binding_domain_containing"/>
    <property type="match status" value="1"/>
</dbReference>
<dbReference type="InterPro" id="IPR038135">
    <property type="entry name" value="Methylthiotransferase_N_sf"/>
</dbReference>
<keyword evidence="2" id="KW-0004">4Fe-4S</keyword>
<reference evidence="11" key="1">
    <citation type="submission" date="2017-09" db="EMBL/GenBank/DDBJ databases">
        <title>Depth-based differentiation of microbial function through sediment-hosted aquifers and enrichment of novel symbionts in the deep terrestrial subsurface.</title>
        <authorList>
            <person name="Probst A.J."/>
            <person name="Ladd B."/>
            <person name="Jarett J.K."/>
            <person name="Geller-Mcgrath D.E."/>
            <person name="Sieber C.M.K."/>
            <person name="Emerson J.B."/>
            <person name="Anantharaman K."/>
            <person name="Thomas B.C."/>
            <person name="Malmstrom R."/>
            <person name="Stieglmeier M."/>
            <person name="Klingl A."/>
            <person name="Woyke T."/>
            <person name="Ryan C.M."/>
            <person name="Banfield J.F."/>
        </authorList>
    </citation>
    <scope>NUCLEOTIDE SEQUENCE [LARGE SCALE GENOMIC DNA]</scope>
</reference>
<dbReference type="InterPro" id="IPR013848">
    <property type="entry name" value="Methylthiotransferase_N"/>
</dbReference>
<feature type="domain" description="MTTase N-terminal" evidence="8">
    <location>
        <begin position="12"/>
        <end position="119"/>
    </location>
</feature>
<dbReference type="InterPro" id="IPR023404">
    <property type="entry name" value="rSAM_horseshoe"/>
</dbReference>
<dbReference type="Proteomes" id="UP000229675">
    <property type="component" value="Unassembled WGS sequence"/>
</dbReference>
<dbReference type="PANTHER" id="PTHR43020">
    <property type="entry name" value="CDK5 REGULATORY SUBUNIT-ASSOCIATED PROTEIN 1"/>
    <property type="match status" value="1"/>
</dbReference>
<dbReference type="PROSITE" id="PS01278">
    <property type="entry name" value="MTTASE_RADICAL"/>
    <property type="match status" value="1"/>
</dbReference>
<dbReference type="SFLD" id="SFLDS00029">
    <property type="entry name" value="Radical_SAM"/>
    <property type="match status" value="1"/>
</dbReference>
<evidence type="ECO:0000256" key="4">
    <source>
        <dbReference type="ARBA" id="ARBA00022691"/>
    </source>
</evidence>
<dbReference type="PANTHER" id="PTHR43020:SF2">
    <property type="entry name" value="MITOCHONDRIAL TRNA METHYLTHIOTRANSFERASE CDK5RAP1"/>
    <property type="match status" value="1"/>
</dbReference>
<keyword evidence="5" id="KW-0479">Metal-binding</keyword>
<dbReference type="PROSITE" id="PS51449">
    <property type="entry name" value="MTTASE_N"/>
    <property type="match status" value="1"/>
</dbReference>
<dbReference type="Pfam" id="PF00919">
    <property type="entry name" value="UPF0004"/>
    <property type="match status" value="1"/>
</dbReference>
<comment type="cofactor">
    <cofactor evidence="1">
        <name>[4Fe-4S] cluster</name>
        <dbReference type="ChEBI" id="CHEBI:49883"/>
    </cofactor>
</comment>
<evidence type="ECO:0000313" key="11">
    <source>
        <dbReference type="Proteomes" id="UP000229675"/>
    </source>
</evidence>
<keyword evidence="4" id="KW-0949">S-adenosyl-L-methionine</keyword>
<proteinExistence type="predicted"/>
<dbReference type="InterPro" id="IPR020612">
    <property type="entry name" value="Methylthiotransferase_CS"/>
</dbReference>
<accession>A0A2H0WXB3</accession>
<evidence type="ECO:0000256" key="5">
    <source>
        <dbReference type="ARBA" id="ARBA00022723"/>
    </source>
</evidence>
<evidence type="ECO:0000256" key="1">
    <source>
        <dbReference type="ARBA" id="ARBA00001966"/>
    </source>
</evidence>
<evidence type="ECO:0000256" key="2">
    <source>
        <dbReference type="ARBA" id="ARBA00022485"/>
    </source>
</evidence>
<keyword evidence="6" id="KW-0408">Iron</keyword>
<evidence type="ECO:0000256" key="3">
    <source>
        <dbReference type="ARBA" id="ARBA00022679"/>
    </source>
</evidence>
<dbReference type="Gene3D" id="3.80.30.20">
    <property type="entry name" value="tm_1862 like domain"/>
    <property type="match status" value="1"/>
</dbReference>
<gene>
    <name evidence="10" type="ORF">COT59_01650</name>
</gene>
<keyword evidence="7" id="KW-0411">Iron-sulfur</keyword>
<dbReference type="InterPro" id="IPR058240">
    <property type="entry name" value="rSAM_sf"/>
</dbReference>
<evidence type="ECO:0000259" key="8">
    <source>
        <dbReference type="PROSITE" id="PS51449"/>
    </source>
</evidence>
<dbReference type="PROSITE" id="PS51918">
    <property type="entry name" value="RADICAL_SAM"/>
    <property type="match status" value="1"/>
</dbReference>
<protein>
    <submittedName>
        <fullName evidence="10">tRNA (N6-isopentenyl adenosine(37)-C2)-methylthiotransferase MiaB</fullName>
    </submittedName>
</protein>
<dbReference type="GO" id="GO:0035597">
    <property type="term" value="F:tRNA-2-methylthio-N(6)-dimethylallyladenosine(37) synthase activity"/>
    <property type="evidence" value="ECO:0007669"/>
    <property type="project" value="TreeGrafter"/>
</dbReference>
<dbReference type="Pfam" id="PF04055">
    <property type="entry name" value="Radical_SAM"/>
    <property type="match status" value="1"/>
</dbReference>
<dbReference type="AlphaFoldDB" id="A0A2H0WXB3"/>
<dbReference type="SUPFAM" id="SSF102114">
    <property type="entry name" value="Radical SAM enzymes"/>
    <property type="match status" value="1"/>
</dbReference>
<sequence length="333" mass="38547">MGLFFCCKMTDMRYLVFTFGCAMNKADSERMAADLENKGYKSTSDVKKADLIVVNMCSVRQSAVDRVYGLIPKFKKLKAKTVLTGCILKKDRKKFKERFDEIKEMRKLNCPSALIPISNGCNNFCTYCVVPFTRGRLVCRPHREILKEVKRAVKNGFKEIWLLGQNVNDYRSPADSSINFAKLLRMASAVPGDFSIRFMSPHPKNFSDELIDVMAKCEKVAKYFNLPVQSGNDEILKKMRRTYTIRQYKNLVKKIREKIPEINLTTDVIVGFPGETKKQFENTAKLFREMKFNLAYISKYSPRAGTAAFQMKDNIPLEEKKRREKILREILKR</sequence>
<dbReference type="GO" id="GO:0051539">
    <property type="term" value="F:4 iron, 4 sulfur cluster binding"/>
    <property type="evidence" value="ECO:0007669"/>
    <property type="project" value="UniProtKB-KW"/>
</dbReference>
<dbReference type="CDD" id="cd01335">
    <property type="entry name" value="Radical_SAM"/>
    <property type="match status" value="1"/>
</dbReference>
<dbReference type="GO" id="GO:0005829">
    <property type="term" value="C:cytosol"/>
    <property type="evidence" value="ECO:0007669"/>
    <property type="project" value="TreeGrafter"/>
</dbReference>
<dbReference type="FunFam" id="3.80.30.20:FF:000001">
    <property type="entry name" value="tRNA-2-methylthio-N(6)-dimethylallyladenosine synthase 2"/>
    <property type="match status" value="1"/>
</dbReference>
<evidence type="ECO:0000256" key="6">
    <source>
        <dbReference type="ARBA" id="ARBA00023004"/>
    </source>
</evidence>
<dbReference type="InterPro" id="IPR006638">
    <property type="entry name" value="Elp3/MiaA/NifB-like_rSAM"/>
</dbReference>
<dbReference type="GO" id="GO:0046872">
    <property type="term" value="F:metal ion binding"/>
    <property type="evidence" value="ECO:0007669"/>
    <property type="project" value="UniProtKB-KW"/>
</dbReference>
<comment type="caution">
    <text evidence="10">The sequence shown here is derived from an EMBL/GenBank/DDBJ whole genome shotgun (WGS) entry which is preliminary data.</text>
</comment>
<dbReference type="EMBL" id="PEZD01000036">
    <property type="protein sequence ID" value="PIS17257.1"/>
    <property type="molecule type" value="Genomic_DNA"/>
</dbReference>
<feature type="domain" description="Radical SAM core" evidence="9">
    <location>
        <begin position="107"/>
        <end position="333"/>
    </location>
</feature>